<dbReference type="InterPro" id="IPR007122">
    <property type="entry name" value="Villin/Gelsolin"/>
</dbReference>
<keyword evidence="3" id="KW-1185">Reference proteome</keyword>
<dbReference type="GO" id="GO:0051014">
    <property type="term" value="P:actin filament severing"/>
    <property type="evidence" value="ECO:0007669"/>
    <property type="project" value="TreeGrafter"/>
</dbReference>
<dbReference type="GO" id="GO:0008154">
    <property type="term" value="P:actin polymerization or depolymerization"/>
    <property type="evidence" value="ECO:0007669"/>
    <property type="project" value="TreeGrafter"/>
</dbReference>
<feature type="compositionally biased region" description="Polar residues" evidence="1">
    <location>
        <begin position="303"/>
        <end position="320"/>
    </location>
</feature>
<feature type="compositionally biased region" description="Basic and acidic residues" evidence="1">
    <location>
        <begin position="283"/>
        <end position="299"/>
    </location>
</feature>
<dbReference type="GO" id="GO:0005737">
    <property type="term" value="C:cytoplasm"/>
    <property type="evidence" value="ECO:0007669"/>
    <property type="project" value="TreeGrafter"/>
</dbReference>
<organism evidence="2">
    <name type="scientific">Oppiella nova</name>
    <dbReference type="NCBI Taxonomy" id="334625"/>
    <lineage>
        <taxon>Eukaryota</taxon>
        <taxon>Metazoa</taxon>
        <taxon>Ecdysozoa</taxon>
        <taxon>Arthropoda</taxon>
        <taxon>Chelicerata</taxon>
        <taxon>Arachnida</taxon>
        <taxon>Acari</taxon>
        <taxon>Acariformes</taxon>
        <taxon>Sarcoptiformes</taxon>
        <taxon>Oribatida</taxon>
        <taxon>Brachypylina</taxon>
        <taxon>Oppioidea</taxon>
        <taxon>Oppiidae</taxon>
        <taxon>Oppiella</taxon>
    </lineage>
</organism>
<evidence type="ECO:0000313" key="2">
    <source>
        <dbReference type="EMBL" id="CAD7654593.1"/>
    </source>
</evidence>
<evidence type="ECO:0000256" key="1">
    <source>
        <dbReference type="SAM" id="MobiDB-lite"/>
    </source>
</evidence>
<dbReference type="OrthoDB" id="6414989at2759"/>
<dbReference type="Gene3D" id="3.40.20.10">
    <property type="entry name" value="Severin"/>
    <property type="match status" value="2"/>
</dbReference>
<dbReference type="AlphaFoldDB" id="A0A7R9M6P2"/>
<dbReference type="GO" id="GO:0005546">
    <property type="term" value="F:phosphatidylinositol-4,5-bisphosphate binding"/>
    <property type="evidence" value="ECO:0007669"/>
    <property type="project" value="TreeGrafter"/>
</dbReference>
<dbReference type="EMBL" id="CAJPVJ010008214">
    <property type="protein sequence ID" value="CAG2171780.1"/>
    <property type="molecule type" value="Genomic_DNA"/>
</dbReference>
<feature type="compositionally biased region" description="Low complexity" evidence="1">
    <location>
        <begin position="212"/>
        <end position="227"/>
    </location>
</feature>
<dbReference type="SUPFAM" id="SSF55753">
    <property type="entry name" value="Actin depolymerizing proteins"/>
    <property type="match status" value="2"/>
</dbReference>
<feature type="region of interest" description="Disordered" evidence="1">
    <location>
        <begin position="207"/>
        <end position="376"/>
    </location>
</feature>
<evidence type="ECO:0008006" key="4">
    <source>
        <dbReference type="Google" id="ProtNLM"/>
    </source>
</evidence>
<feature type="compositionally biased region" description="Polar residues" evidence="1">
    <location>
        <begin position="235"/>
        <end position="249"/>
    </location>
</feature>
<feature type="compositionally biased region" description="Polar residues" evidence="1">
    <location>
        <begin position="343"/>
        <end position="352"/>
    </location>
</feature>
<dbReference type="EMBL" id="OC923039">
    <property type="protein sequence ID" value="CAD7654593.1"/>
    <property type="molecule type" value="Genomic_DNA"/>
</dbReference>
<reference evidence="2" key="1">
    <citation type="submission" date="2020-11" db="EMBL/GenBank/DDBJ databases">
        <authorList>
            <person name="Tran Van P."/>
        </authorList>
    </citation>
    <scope>NUCLEOTIDE SEQUENCE</scope>
</reference>
<feature type="compositionally biased region" description="Polar residues" evidence="1">
    <location>
        <begin position="360"/>
        <end position="369"/>
    </location>
</feature>
<dbReference type="Proteomes" id="UP000728032">
    <property type="component" value="Unassembled WGS sequence"/>
</dbReference>
<dbReference type="PANTHER" id="PTHR11977">
    <property type="entry name" value="VILLIN"/>
    <property type="match status" value="1"/>
</dbReference>
<gene>
    <name evidence="2" type="ORF">ONB1V03_LOCUS11240</name>
</gene>
<accession>A0A7R9M6P2</accession>
<proteinExistence type="predicted"/>
<protein>
    <recommendedName>
        <fullName evidence="4">Supervillin</fullName>
    </recommendedName>
</protein>
<evidence type="ECO:0000313" key="3">
    <source>
        <dbReference type="Proteomes" id="UP000728032"/>
    </source>
</evidence>
<dbReference type="GO" id="GO:0015629">
    <property type="term" value="C:actin cytoskeleton"/>
    <property type="evidence" value="ECO:0007669"/>
    <property type="project" value="TreeGrafter"/>
</dbReference>
<dbReference type="InterPro" id="IPR029006">
    <property type="entry name" value="ADF-H/Gelsolin-like_dom_sf"/>
</dbReference>
<sequence>MSYLKNPDVNDNLASHEPISDRLTAEDIDGGHRLTDNSLNKDTDIQTVSSGSALNADSCETAINDSDVLDVDLIQEVKPILKRKSLDETEIKTLPSILKKNHSFEWSSKQAVLKRHSLGSEWDHRNPALLMSAEIDITSPTPSSSSSRKPSSRIHSILKHKSLDEKCVQSARDDYNLPKPILKKNLSIEDEIEKCLSLTNLNNGSANGSNHSVTASSSGQSTSSPMTHPIDGPRNTRSILKTGSEQQLRVRTVMTRPVEVKGILKTGHKNGSNDSKPVKSALKKSDQSIENKSEVKSILKSESIGSNEMINTSDSNSSSGDEGIDADNPSSTANAIKGEDHMMSSTSNNGCSDDNHHKSNGNSVETPNSCALRDTEENPNQRFLLNNRRLDHKRPASCITMSTTNPIVIDGEPPPTSSTASAADVRKSVSGSISERLAALKHNGEENWKKRISKVDDKDVVLRVPTNGNKAAVARNRATSIAERMSLLEDSSVKWKNRVEDKDVKQFTVEGKLSETDIVVTKTPDIQRKTPKAVPFRSEKTAEMLNSMLKKDRQVVVPKVVTTDTSIASDTQTTTQCSKANSEAVVVSVQKTDDEEFNSFFNCEINFNTNGANETISDESFDKLGVGVSNLLTQKRASVRPQTRRKTSSNPIRSLNARTDFTVESYVETPVMETIKTDDNISLRPKKSKDLVKSSSFAASALAGLASREDFKAVAGKLRSSGTASSRDSWKSYDMPNSIQSLMVVQIKGRRRAQTRLVEPDMKSMNAGDCYILVSRERVIVLIGLFSNVIEKTKALEVANQIQEKKDLCFRSSNPVVVIDCQKPESISPRNRDLFLTQLGAKSMDSIGPPGNTDEDEVYEDTIIGTNMIYRVNNEQLVPYEEYWGRVPRYEMLDTDQCYVFDMGSEMYVWVGNRAESV</sequence>
<dbReference type="GO" id="GO:0051016">
    <property type="term" value="P:barbed-end actin filament capping"/>
    <property type="evidence" value="ECO:0007669"/>
    <property type="project" value="TreeGrafter"/>
</dbReference>
<dbReference type="GO" id="GO:0051015">
    <property type="term" value="F:actin filament binding"/>
    <property type="evidence" value="ECO:0007669"/>
    <property type="project" value="InterPro"/>
</dbReference>
<dbReference type="PANTHER" id="PTHR11977:SF45">
    <property type="entry name" value="SUPERVILLIN"/>
    <property type="match status" value="1"/>
</dbReference>
<feature type="region of interest" description="Disordered" evidence="1">
    <location>
        <begin position="404"/>
        <end position="423"/>
    </location>
</feature>
<name>A0A7R9M6P2_9ACAR</name>
<feature type="non-terminal residue" evidence="2">
    <location>
        <position position="918"/>
    </location>
</feature>